<dbReference type="InterPro" id="IPR011642">
    <property type="entry name" value="Gate_dom"/>
</dbReference>
<dbReference type="RefSeq" id="WP_300988480.1">
    <property type="nucleotide sequence ID" value="NZ_CP129236.1"/>
</dbReference>
<feature type="transmembrane region" description="Helical" evidence="7">
    <location>
        <begin position="190"/>
        <end position="212"/>
    </location>
</feature>
<name>A0ABT8MYI4_9BACL</name>
<proteinExistence type="inferred from homology"/>
<feature type="transmembrane region" description="Helical" evidence="7">
    <location>
        <begin position="85"/>
        <end position="107"/>
    </location>
</feature>
<sequence>MSILIGILGILLLIGISWFMSNDKKNINFRAVVIMMAVQFFLAWFMLNTSIGKTVLQKIVDFFNKILSFGNEGIAFVFGELSTGGYFFINVLMMIVFVSSLLSILTYTRILPLAIKYIGGTVAKVTGLPKVESFVAVNSMIFGDTTAILSVKSYLHKLGPNRLFIVVTSSLVAVSCSILGAYMQLLPPEYVLIALPINVFSGLILASIVAPVTNDDDEEINIEEMIPEKSLFEAIGNGALIGGKTALIVGAMLITYIGLLAMANFAFDNTIGMTFQELLGFVFAPVAFIMGIPPSEIVRAGSIMGTKVAANEFVAMLDFVKIMPEMSAKTVGIVSAFLISFANFSSIGIILGTVQAINAEKASELAKVGLKVLFVATMGSVMTGTIVGIFL</sequence>
<dbReference type="Pfam" id="PF07670">
    <property type="entry name" value="Gate"/>
    <property type="match status" value="1"/>
</dbReference>
<keyword evidence="3" id="KW-1003">Cell membrane</keyword>
<feature type="domain" description="Concentrative nucleoside transporter N-terminal" evidence="8">
    <location>
        <begin position="8"/>
        <end position="81"/>
    </location>
</feature>
<keyword evidence="12" id="KW-1185">Reference proteome</keyword>
<keyword evidence="5 7" id="KW-1133">Transmembrane helix</keyword>
<dbReference type="InterPro" id="IPR008276">
    <property type="entry name" value="C_nuclsd_transpt"/>
</dbReference>
<feature type="transmembrane region" description="Helical" evidence="7">
    <location>
        <begin position="273"/>
        <end position="292"/>
    </location>
</feature>
<evidence type="ECO:0000259" key="9">
    <source>
        <dbReference type="Pfam" id="PF07662"/>
    </source>
</evidence>
<feature type="transmembrane region" description="Helical" evidence="7">
    <location>
        <begin position="331"/>
        <end position="352"/>
    </location>
</feature>
<gene>
    <name evidence="11" type="ORF">QWY14_02795</name>
</gene>
<dbReference type="InterPro" id="IPR011657">
    <property type="entry name" value="CNT_C_dom"/>
</dbReference>
<comment type="similarity">
    <text evidence="2">Belongs to the concentrative nucleoside transporter (CNT) (TC 2.A.41) family.</text>
</comment>
<keyword evidence="6 7" id="KW-0472">Membrane</keyword>
<evidence type="ECO:0000256" key="7">
    <source>
        <dbReference type="SAM" id="Phobius"/>
    </source>
</evidence>
<comment type="caution">
    <text evidence="11">The sequence shown here is derived from an EMBL/GenBank/DDBJ whole genome shotgun (WGS) entry which is preliminary data.</text>
</comment>
<dbReference type="Proteomes" id="UP001172055">
    <property type="component" value="Unassembled WGS sequence"/>
</dbReference>
<evidence type="ECO:0000313" key="12">
    <source>
        <dbReference type="Proteomes" id="UP001172055"/>
    </source>
</evidence>
<keyword evidence="4 7" id="KW-0812">Transmembrane</keyword>
<feature type="transmembrane region" description="Helical" evidence="7">
    <location>
        <begin position="29"/>
        <end position="47"/>
    </location>
</feature>
<accession>A0ABT8MYI4</accession>
<feature type="transmembrane region" description="Helical" evidence="7">
    <location>
        <begin position="246"/>
        <end position="267"/>
    </location>
</feature>
<dbReference type="PANTHER" id="PTHR10590">
    <property type="entry name" value="SODIUM/NUCLEOSIDE COTRANSPORTER"/>
    <property type="match status" value="1"/>
</dbReference>
<evidence type="ECO:0000313" key="11">
    <source>
        <dbReference type="EMBL" id="MDN7240696.1"/>
    </source>
</evidence>
<dbReference type="InterPro" id="IPR002668">
    <property type="entry name" value="CNT_N_dom"/>
</dbReference>
<evidence type="ECO:0000256" key="6">
    <source>
        <dbReference type="ARBA" id="ARBA00023136"/>
    </source>
</evidence>
<dbReference type="PANTHER" id="PTHR10590:SF23">
    <property type="entry name" value="NUPC_NUPG FAMILY NUCLEOSIDE CNT TRANSPORTER"/>
    <property type="match status" value="1"/>
</dbReference>
<feature type="transmembrane region" description="Helical" evidence="7">
    <location>
        <begin position="372"/>
        <end position="390"/>
    </location>
</feature>
<evidence type="ECO:0000256" key="1">
    <source>
        <dbReference type="ARBA" id="ARBA00004651"/>
    </source>
</evidence>
<evidence type="ECO:0000256" key="2">
    <source>
        <dbReference type="ARBA" id="ARBA00009033"/>
    </source>
</evidence>
<comment type="subcellular location">
    <subcellularLocation>
        <location evidence="1">Cell membrane</location>
        <topology evidence="1">Multi-pass membrane protein</topology>
    </subcellularLocation>
</comment>
<dbReference type="Pfam" id="PF01773">
    <property type="entry name" value="Nucleos_tra2_N"/>
    <property type="match status" value="1"/>
</dbReference>
<evidence type="ECO:0000256" key="4">
    <source>
        <dbReference type="ARBA" id="ARBA00022692"/>
    </source>
</evidence>
<evidence type="ECO:0000256" key="3">
    <source>
        <dbReference type="ARBA" id="ARBA00022475"/>
    </source>
</evidence>
<feature type="domain" description="Nucleoside transporter/FeoB GTPase Gate" evidence="10">
    <location>
        <begin position="88"/>
        <end position="186"/>
    </location>
</feature>
<evidence type="ECO:0000259" key="8">
    <source>
        <dbReference type="Pfam" id="PF01773"/>
    </source>
</evidence>
<feature type="transmembrane region" description="Helical" evidence="7">
    <location>
        <begin position="163"/>
        <end position="184"/>
    </location>
</feature>
<reference evidence="11 12" key="1">
    <citation type="submission" date="2023-06" db="EMBL/GenBank/DDBJ databases">
        <title>Novel species in genus Planococcus.</title>
        <authorList>
            <person name="Ning S."/>
        </authorList>
    </citation>
    <scope>NUCLEOTIDE SEQUENCE [LARGE SCALE GENOMIC DNA]</scope>
    <source>
        <strain evidence="11 12">N028</strain>
    </source>
</reference>
<protein>
    <submittedName>
        <fullName evidence="11">Nucleoside transporter C-terminal domain-containing protein</fullName>
    </submittedName>
</protein>
<evidence type="ECO:0000259" key="10">
    <source>
        <dbReference type="Pfam" id="PF07670"/>
    </source>
</evidence>
<dbReference type="EMBL" id="JAUJWV010000001">
    <property type="protein sequence ID" value="MDN7240696.1"/>
    <property type="molecule type" value="Genomic_DNA"/>
</dbReference>
<feature type="domain" description="Concentrative nucleoside transporter C-terminal" evidence="9">
    <location>
        <begin position="190"/>
        <end position="388"/>
    </location>
</feature>
<evidence type="ECO:0000256" key="5">
    <source>
        <dbReference type="ARBA" id="ARBA00022989"/>
    </source>
</evidence>
<organism evidence="11 12">
    <name type="scientific">Planococcus shixiaomingii</name>
    <dbReference type="NCBI Taxonomy" id="3058393"/>
    <lineage>
        <taxon>Bacteria</taxon>
        <taxon>Bacillati</taxon>
        <taxon>Bacillota</taxon>
        <taxon>Bacilli</taxon>
        <taxon>Bacillales</taxon>
        <taxon>Caryophanaceae</taxon>
        <taxon>Planococcus</taxon>
    </lineage>
</organism>
<dbReference type="Pfam" id="PF07662">
    <property type="entry name" value="Nucleos_tra2_C"/>
    <property type="match status" value="1"/>
</dbReference>